<dbReference type="FunFam" id="3.30.930.10:FF:000002">
    <property type="entry name" value="Threonine--tRNA ligase"/>
    <property type="match status" value="1"/>
</dbReference>
<dbReference type="InterPro" id="IPR004154">
    <property type="entry name" value="Anticodon-bd"/>
</dbReference>
<dbReference type="PANTHER" id="PTHR11451:SF44">
    <property type="entry name" value="THREONINE--TRNA LIGASE, CHLOROPLASTIC_MITOCHONDRIAL 2"/>
    <property type="match status" value="1"/>
</dbReference>
<evidence type="ECO:0000256" key="4">
    <source>
        <dbReference type="ARBA" id="ARBA00022598"/>
    </source>
</evidence>
<evidence type="ECO:0000256" key="11">
    <source>
        <dbReference type="ARBA" id="ARBA00023146"/>
    </source>
</evidence>
<feature type="binding site" evidence="13">
    <location>
        <position position="510"/>
    </location>
    <ligand>
        <name>Zn(2+)</name>
        <dbReference type="ChEBI" id="CHEBI:29105"/>
        <note>catalytic</note>
    </ligand>
</feature>
<dbReference type="NCBIfam" id="TIGR00418">
    <property type="entry name" value="thrS"/>
    <property type="match status" value="1"/>
</dbReference>
<dbReference type="Pfam" id="PF03129">
    <property type="entry name" value="HGTP_anticodon"/>
    <property type="match status" value="1"/>
</dbReference>
<protein>
    <recommendedName>
        <fullName evidence="13">Threonine--tRNA ligase</fullName>
        <ecNumber evidence="13">6.1.1.3</ecNumber>
    </recommendedName>
    <alternativeName>
        <fullName evidence="13">Threonyl-tRNA synthetase</fullName>
        <shortName evidence="13">ThrRS</shortName>
    </alternativeName>
</protein>
<dbReference type="eggNOG" id="COG0441">
    <property type="taxonomic scope" value="Bacteria"/>
</dbReference>
<accession>G7Q518</accession>
<evidence type="ECO:0000256" key="6">
    <source>
        <dbReference type="ARBA" id="ARBA00022741"/>
    </source>
</evidence>
<evidence type="ECO:0000256" key="13">
    <source>
        <dbReference type="HAMAP-Rule" id="MF_00184"/>
    </source>
</evidence>
<keyword evidence="11 13" id="KW-0030">Aminoacyl-tRNA synthetase</keyword>
<dbReference type="Gene3D" id="3.40.50.800">
    <property type="entry name" value="Anticodon-binding domain"/>
    <property type="match status" value="1"/>
</dbReference>
<evidence type="ECO:0000256" key="9">
    <source>
        <dbReference type="ARBA" id="ARBA00022884"/>
    </source>
</evidence>
<dbReference type="InterPro" id="IPR004095">
    <property type="entry name" value="TGS"/>
</dbReference>
<keyword evidence="2 13" id="KW-0963">Cytoplasm</keyword>
<dbReference type="SMART" id="SM00863">
    <property type="entry name" value="tRNA_SAD"/>
    <property type="match status" value="1"/>
</dbReference>
<dbReference type="Pfam" id="PF07973">
    <property type="entry name" value="tRNA_SAD"/>
    <property type="match status" value="1"/>
</dbReference>
<dbReference type="InterPro" id="IPR047246">
    <property type="entry name" value="ThrRS_anticodon"/>
</dbReference>
<dbReference type="Proteomes" id="UP000004662">
    <property type="component" value="Chromosome"/>
</dbReference>
<dbReference type="InterPro" id="IPR002314">
    <property type="entry name" value="aa-tRNA-synt_IIb"/>
</dbReference>
<dbReference type="InterPro" id="IPR012947">
    <property type="entry name" value="tRNA_SAD"/>
</dbReference>
<keyword evidence="10 13" id="KW-0648">Protein biosynthesis</keyword>
<evidence type="ECO:0000256" key="10">
    <source>
        <dbReference type="ARBA" id="ARBA00022917"/>
    </source>
</evidence>
<keyword evidence="17" id="KW-1185">Reference proteome</keyword>
<evidence type="ECO:0000259" key="14">
    <source>
        <dbReference type="PROSITE" id="PS50862"/>
    </source>
</evidence>
<proteinExistence type="inferred from homology"/>
<dbReference type="InterPro" id="IPR036621">
    <property type="entry name" value="Anticodon-bd_dom_sf"/>
</dbReference>
<dbReference type="HOGENOM" id="CLU_008554_0_1_7"/>
<dbReference type="Gene3D" id="3.30.54.20">
    <property type="match status" value="1"/>
</dbReference>
<evidence type="ECO:0000256" key="5">
    <source>
        <dbReference type="ARBA" id="ARBA00022723"/>
    </source>
</evidence>
<evidence type="ECO:0000256" key="8">
    <source>
        <dbReference type="ARBA" id="ARBA00022840"/>
    </source>
</evidence>
<dbReference type="FunFam" id="3.30.54.20:FF:000002">
    <property type="entry name" value="Threonine--tRNA ligase"/>
    <property type="match status" value="1"/>
</dbReference>
<dbReference type="GO" id="GO:0046872">
    <property type="term" value="F:metal ion binding"/>
    <property type="evidence" value="ECO:0007669"/>
    <property type="project" value="UniProtKB-KW"/>
</dbReference>
<evidence type="ECO:0000256" key="12">
    <source>
        <dbReference type="ARBA" id="ARBA00049515"/>
    </source>
</evidence>
<evidence type="ECO:0000256" key="3">
    <source>
        <dbReference type="ARBA" id="ARBA00022555"/>
    </source>
</evidence>
<dbReference type="Gene3D" id="3.30.980.10">
    <property type="entry name" value="Threonyl-trna Synthetase, Chain A, domain 2"/>
    <property type="match status" value="1"/>
</dbReference>
<comment type="cofactor">
    <cofactor evidence="13">
        <name>Zn(2+)</name>
        <dbReference type="ChEBI" id="CHEBI:29105"/>
    </cofactor>
    <text evidence="13">Binds 1 zinc ion per subunit.</text>
</comment>
<evidence type="ECO:0000313" key="17">
    <source>
        <dbReference type="Proteomes" id="UP000004662"/>
    </source>
</evidence>
<reference evidence="17" key="1">
    <citation type="journal article" date="2015" name="Genome Announc.">
        <title>High-Quality Draft Genome Sequence of Desulfovibrio carbinoliphilus FW-101-2B, an Organic Acid-Oxidizing Sulfate-Reducing Bacterium Isolated from Uranium(VI)-Contaminated Groundwater.</title>
        <authorList>
            <person name="Ramsay B.D."/>
            <person name="Hwang C."/>
            <person name="Woo H.L."/>
            <person name="Carroll S.L."/>
            <person name="Lucas S."/>
            <person name="Han J."/>
            <person name="Lapidus A.L."/>
            <person name="Cheng J.F."/>
            <person name="Goodwin L.A."/>
            <person name="Pitluck S."/>
            <person name="Peters L."/>
            <person name="Chertkov O."/>
            <person name="Held B."/>
            <person name="Detter J.C."/>
            <person name="Han C.S."/>
            <person name="Tapia R."/>
            <person name="Land M.L."/>
            <person name="Hauser L.J."/>
            <person name="Kyrpides N.C."/>
            <person name="Ivanova N.N."/>
            <person name="Mikhailova N."/>
            <person name="Pagani I."/>
            <person name="Woyke T."/>
            <person name="Arkin A.P."/>
            <person name="Dehal P."/>
            <person name="Chivian D."/>
            <person name="Criddle C.S."/>
            <person name="Wu W."/>
            <person name="Chakraborty R."/>
            <person name="Hazen T.C."/>
            <person name="Fields M.W."/>
        </authorList>
    </citation>
    <scope>NUCLEOTIDE SEQUENCE [LARGE SCALE GENOMIC DNA]</scope>
    <source>
        <strain evidence="17">FW-101-2B</strain>
    </source>
</reference>
<feature type="binding site" evidence="13">
    <location>
        <position position="385"/>
    </location>
    <ligand>
        <name>Zn(2+)</name>
        <dbReference type="ChEBI" id="CHEBI:29105"/>
        <note>catalytic</note>
    </ligand>
</feature>
<evidence type="ECO:0000259" key="15">
    <source>
        <dbReference type="PROSITE" id="PS51880"/>
    </source>
</evidence>
<name>G7Q518_9BACT</name>
<dbReference type="EC" id="6.1.1.3" evidence="13"/>
<keyword evidence="4 13" id="KW-0436">Ligase</keyword>
<feature type="domain" description="TGS" evidence="15">
    <location>
        <begin position="1"/>
        <end position="60"/>
    </location>
</feature>
<keyword evidence="9 13" id="KW-0694">RNA-binding</keyword>
<dbReference type="GO" id="GO:0006435">
    <property type="term" value="P:threonyl-tRNA aminoacylation"/>
    <property type="evidence" value="ECO:0007669"/>
    <property type="project" value="UniProtKB-UniRule"/>
</dbReference>
<dbReference type="CDD" id="cd00771">
    <property type="entry name" value="ThrRS_core"/>
    <property type="match status" value="1"/>
</dbReference>
<dbReference type="InterPro" id="IPR002320">
    <property type="entry name" value="Thr-tRNA-ligase_IIa"/>
</dbReference>
<dbReference type="PRINTS" id="PR01047">
    <property type="entry name" value="TRNASYNTHTHR"/>
</dbReference>
<comment type="subunit">
    <text evidence="13">Homodimer.</text>
</comment>
<keyword evidence="6 13" id="KW-0547">Nucleotide-binding</keyword>
<comment type="similarity">
    <text evidence="1 13">Belongs to the class-II aminoacyl-tRNA synthetase family.</text>
</comment>
<sequence length="647" mass="73111">MQVTIEDTSLEAAAGESCGQVLSRAISGKRFKNSVACLVNGQPVDMTAPLPEDARELEPVAVDSPLGLSIIRHSAAHIMAEAVKKLFPSVQVTIGPAIENGFYYDFAFERPFTPEDLEAIEAEMRASIAANHPFSCTYVPKADAKALFASQGESYKLEIMDENIVGDTVSLYRHGLFTDLCRGPHVPTTGMVRAVKLLSVAGAYWRGDEKRPMLQRIYGTAFASEADLKTYLKHLEEAKKRDHRKLGTQLDLFSFSEEVGAGMPIWHPKGELVRTILEDFERREHLKRGYSLVRGPLILRRELWERSGHYDNYRENMYFTEIDEQSYGIKPMNCLAHMLIYKSRIRSYRDLPQRYFELGVVHRHEKSGVLHGLLRVRQFTQDDAHILCRPDQLLEEITGVIKFVQDVVGLFGFDYEVELSTRPEKSIGADEDWERATKALTDALESLGLPYDINEGDGAFYGPKIDIKLKDALERRWQCATVQCDFTLPDRFDLVYTDADGERKRPVMLHRVILGAVERFLGVLIEHTAGALPTWLAPVQARILIVTDAQKEFAEQALARLLEAGIRAELDDRNEKLGFKVREAQVEKIPYMLVAGDKEKELGGLNVRLRSGDNLGVKTLDEVVLLITADCQEPFKRGGMRYNFRSQ</sequence>
<dbReference type="GO" id="GO:0004829">
    <property type="term" value="F:threonine-tRNA ligase activity"/>
    <property type="evidence" value="ECO:0007669"/>
    <property type="project" value="UniProtKB-UniRule"/>
</dbReference>
<dbReference type="InterPro" id="IPR045864">
    <property type="entry name" value="aa-tRNA-synth_II/BPL/LPL"/>
</dbReference>
<dbReference type="FunFam" id="3.40.50.800:FF:000001">
    <property type="entry name" value="Threonine--tRNA ligase"/>
    <property type="match status" value="1"/>
</dbReference>
<organism evidence="16 17">
    <name type="scientific">Solidesulfovibrio carbinoliphilus subsp. oakridgensis</name>
    <dbReference type="NCBI Taxonomy" id="694327"/>
    <lineage>
        <taxon>Bacteria</taxon>
        <taxon>Pseudomonadati</taxon>
        <taxon>Thermodesulfobacteriota</taxon>
        <taxon>Desulfovibrionia</taxon>
        <taxon>Desulfovibrionales</taxon>
        <taxon>Desulfovibrionaceae</taxon>
        <taxon>Solidesulfovibrio</taxon>
    </lineage>
</organism>
<dbReference type="GO" id="GO:0005829">
    <property type="term" value="C:cytosol"/>
    <property type="evidence" value="ECO:0007669"/>
    <property type="project" value="TreeGrafter"/>
</dbReference>
<keyword evidence="5 13" id="KW-0479">Metal-binding</keyword>
<dbReference type="SUPFAM" id="SSF55186">
    <property type="entry name" value="ThrRS/AlaRS common domain"/>
    <property type="match status" value="1"/>
</dbReference>
<evidence type="ECO:0000256" key="1">
    <source>
        <dbReference type="ARBA" id="ARBA00008226"/>
    </source>
</evidence>
<evidence type="ECO:0000256" key="2">
    <source>
        <dbReference type="ARBA" id="ARBA00022490"/>
    </source>
</evidence>
<dbReference type="GO" id="GO:0000049">
    <property type="term" value="F:tRNA binding"/>
    <property type="evidence" value="ECO:0007669"/>
    <property type="project" value="UniProtKB-KW"/>
</dbReference>
<dbReference type="InterPro" id="IPR033728">
    <property type="entry name" value="ThrRS_core"/>
</dbReference>
<dbReference type="PROSITE" id="PS51880">
    <property type="entry name" value="TGS"/>
    <property type="match status" value="1"/>
</dbReference>
<keyword evidence="7 13" id="KW-0862">Zinc</keyword>
<dbReference type="FunFam" id="3.30.980.10:FF:000005">
    <property type="entry name" value="Threonyl-tRNA synthetase, mitochondrial"/>
    <property type="match status" value="1"/>
</dbReference>
<dbReference type="EMBL" id="CM001368">
    <property type="protein sequence ID" value="EHJ47945.1"/>
    <property type="molecule type" value="Genomic_DNA"/>
</dbReference>
<dbReference type="OrthoDB" id="9802304at2"/>
<evidence type="ECO:0000256" key="7">
    <source>
        <dbReference type="ARBA" id="ARBA00022833"/>
    </source>
</evidence>
<dbReference type="Pfam" id="PF00587">
    <property type="entry name" value="tRNA-synt_2b"/>
    <property type="match status" value="1"/>
</dbReference>
<keyword evidence="3 13" id="KW-0820">tRNA-binding</keyword>
<dbReference type="CDD" id="cd01667">
    <property type="entry name" value="TGS_ThrRS"/>
    <property type="match status" value="1"/>
</dbReference>
<dbReference type="STRING" id="694327.DFW101_1939"/>
<gene>
    <name evidence="13" type="primary">thrS</name>
    <name evidence="16" type="ORF">DFW101_1939</name>
</gene>
<comment type="subcellular location">
    <subcellularLocation>
        <location evidence="13">Cytoplasm</location>
    </subcellularLocation>
</comment>
<dbReference type="InterPro" id="IPR006195">
    <property type="entry name" value="aa-tRNA-synth_II"/>
</dbReference>
<feature type="region of interest" description="Catalytic" evidence="13">
    <location>
        <begin position="242"/>
        <end position="533"/>
    </location>
</feature>
<feature type="binding site" evidence="13">
    <location>
        <position position="334"/>
    </location>
    <ligand>
        <name>Zn(2+)</name>
        <dbReference type="ChEBI" id="CHEBI:29105"/>
        <note>catalytic</note>
    </ligand>
</feature>
<dbReference type="AlphaFoldDB" id="G7Q518"/>
<dbReference type="RefSeq" id="WP_009181332.1">
    <property type="nucleotide sequence ID" value="NZ_CM001368.1"/>
</dbReference>
<dbReference type="GO" id="GO:0005524">
    <property type="term" value="F:ATP binding"/>
    <property type="evidence" value="ECO:0007669"/>
    <property type="project" value="UniProtKB-UniRule"/>
</dbReference>
<dbReference type="HAMAP" id="MF_00184">
    <property type="entry name" value="Thr_tRNA_synth"/>
    <property type="match status" value="1"/>
</dbReference>
<dbReference type="SUPFAM" id="SSF55681">
    <property type="entry name" value="Class II aaRS and biotin synthetases"/>
    <property type="match status" value="1"/>
</dbReference>
<dbReference type="Gene3D" id="3.30.930.10">
    <property type="entry name" value="Bira Bifunctional Protein, Domain 2"/>
    <property type="match status" value="1"/>
</dbReference>
<dbReference type="SUPFAM" id="SSF52954">
    <property type="entry name" value="Class II aaRS ABD-related"/>
    <property type="match status" value="1"/>
</dbReference>
<evidence type="ECO:0000313" key="16">
    <source>
        <dbReference type="EMBL" id="EHJ47945.1"/>
    </source>
</evidence>
<dbReference type="InterPro" id="IPR018163">
    <property type="entry name" value="Thr/Ala-tRNA-synth_IIc_edit"/>
</dbReference>
<dbReference type="CDD" id="cd00860">
    <property type="entry name" value="ThrRS_anticodon"/>
    <property type="match status" value="1"/>
</dbReference>
<comment type="catalytic activity">
    <reaction evidence="12 13">
        <text>tRNA(Thr) + L-threonine + ATP = L-threonyl-tRNA(Thr) + AMP + diphosphate + H(+)</text>
        <dbReference type="Rhea" id="RHEA:24624"/>
        <dbReference type="Rhea" id="RHEA-COMP:9670"/>
        <dbReference type="Rhea" id="RHEA-COMP:9704"/>
        <dbReference type="ChEBI" id="CHEBI:15378"/>
        <dbReference type="ChEBI" id="CHEBI:30616"/>
        <dbReference type="ChEBI" id="CHEBI:33019"/>
        <dbReference type="ChEBI" id="CHEBI:57926"/>
        <dbReference type="ChEBI" id="CHEBI:78442"/>
        <dbReference type="ChEBI" id="CHEBI:78534"/>
        <dbReference type="ChEBI" id="CHEBI:456215"/>
        <dbReference type="EC" id="6.1.1.3"/>
    </reaction>
</comment>
<dbReference type="PROSITE" id="PS50862">
    <property type="entry name" value="AA_TRNA_LIGASE_II"/>
    <property type="match status" value="1"/>
</dbReference>
<feature type="domain" description="Aminoacyl-transfer RNA synthetases class-II family profile" evidence="14">
    <location>
        <begin position="233"/>
        <end position="533"/>
    </location>
</feature>
<dbReference type="PANTHER" id="PTHR11451">
    <property type="entry name" value="THREONINE-TRNA LIGASE"/>
    <property type="match status" value="1"/>
</dbReference>
<keyword evidence="8 13" id="KW-0067">ATP-binding</keyword>